<dbReference type="OrthoDB" id="129310at2759"/>
<reference evidence="2 3" key="1">
    <citation type="submission" date="2015-11" db="EMBL/GenBank/DDBJ databases">
        <title>Genomes and virulence difference between two physiological races of Phytophthora nicotianae.</title>
        <authorList>
            <person name="Liu H."/>
            <person name="Ma X."/>
            <person name="Yu H."/>
            <person name="Fang D."/>
            <person name="Li Y."/>
            <person name="Wang X."/>
            <person name="Wang W."/>
            <person name="Dong Y."/>
            <person name="Xiao B."/>
        </authorList>
    </citation>
    <scope>NUCLEOTIDE SEQUENCE [LARGE SCALE GENOMIC DNA]</scope>
    <source>
        <strain evidence="3">race 0</strain>
    </source>
</reference>
<dbReference type="Pfam" id="PF20209">
    <property type="entry name" value="DUF6570"/>
    <property type="match status" value="1"/>
</dbReference>
<dbReference type="AlphaFoldDB" id="A0A0W8D530"/>
<sequence length="442" mass="49539">MAIHPDKVCCVCDAFHPADTVVDKPVSRNSSLVQTMRKILEFPANLPPGLMERYELTDISSQLHGILLSRTGVTIEGEKVILHLCNACYASFANKKLSSPPKFAIANGLHIGVLPTQFDEPTMTENAMLNLAQPTQFVTVVRGGRHSPLRSHVYFFRATPTPPAQLLPEPVVSKGIIGVSMVGSMTPRQKAETAKRYQIRVSRLRDQYGWYRRNNVLYRNVQLTSSLETDLDESHDQHNVLSDCTTEGNAEESAMANELDAAHWRFNAPAPSIFGANDEDELCSQTAVALVTDYAGEDANTQARTILKDTSDVVVWRSSEILSDFTPAYWIYTFCEPFPYSRGGLDEPRAVRIGVEEYMRYCLRLSHQKHAHHPSFMLVAFNILARHHAMRAVYLRAKLAPHVARSSANVDRSELRSPIEYRDARLKAINQRKRAPDPPPSS</sequence>
<feature type="domain" description="DUF6570" evidence="1">
    <location>
        <begin position="100"/>
        <end position="224"/>
    </location>
</feature>
<dbReference type="STRING" id="4790.A0A0W8D530"/>
<gene>
    <name evidence="2" type="ORF">AM587_10011439</name>
</gene>
<evidence type="ECO:0000259" key="1">
    <source>
        <dbReference type="Pfam" id="PF20209"/>
    </source>
</evidence>
<name>A0A0W8D530_PHYNI</name>
<evidence type="ECO:0000313" key="3">
    <source>
        <dbReference type="Proteomes" id="UP000052943"/>
    </source>
</evidence>
<organism evidence="2 3">
    <name type="scientific">Phytophthora nicotianae</name>
    <name type="common">Potato buckeye rot agent</name>
    <name type="synonym">Phytophthora parasitica</name>
    <dbReference type="NCBI Taxonomy" id="4792"/>
    <lineage>
        <taxon>Eukaryota</taxon>
        <taxon>Sar</taxon>
        <taxon>Stramenopiles</taxon>
        <taxon>Oomycota</taxon>
        <taxon>Peronosporomycetes</taxon>
        <taxon>Peronosporales</taxon>
        <taxon>Peronosporaceae</taxon>
        <taxon>Phytophthora</taxon>
    </lineage>
</organism>
<evidence type="ECO:0000313" key="2">
    <source>
        <dbReference type="EMBL" id="KUF91486.1"/>
    </source>
</evidence>
<proteinExistence type="predicted"/>
<accession>A0A0W8D530</accession>
<comment type="caution">
    <text evidence="2">The sequence shown here is derived from an EMBL/GenBank/DDBJ whole genome shotgun (WGS) entry which is preliminary data.</text>
</comment>
<protein>
    <recommendedName>
        <fullName evidence="1">DUF6570 domain-containing protein</fullName>
    </recommendedName>
</protein>
<dbReference type="EMBL" id="LNFO01001441">
    <property type="protein sequence ID" value="KUF91486.1"/>
    <property type="molecule type" value="Genomic_DNA"/>
</dbReference>
<dbReference type="Proteomes" id="UP000052943">
    <property type="component" value="Unassembled WGS sequence"/>
</dbReference>
<dbReference type="InterPro" id="IPR046700">
    <property type="entry name" value="DUF6570"/>
</dbReference>